<sequence>MKALLVPGLAVLLVSTGAQARPEQRTPGKPHPVMAPLEQAATDCFAETVMANPKATRLAQAGRWYDAAGVIGFLCRPEVSRMVQAHDRLYGRGTGDRYFKGAYAKHLDKQLAARLQPLIETKTVASAEPPAEKTSATGAVGDAQSVSNAAE</sequence>
<dbReference type="OrthoDB" id="8446710at2"/>
<protein>
    <recommendedName>
        <fullName evidence="5">Lipoprotein</fullName>
    </recommendedName>
</protein>
<evidence type="ECO:0000313" key="3">
    <source>
        <dbReference type="EMBL" id="GEP11391.1"/>
    </source>
</evidence>
<dbReference type="EMBL" id="BJZV01000018">
    <property type="protein sequence ID" value="GEP11391.1"/>
    <property type="molecule type" value="Genomic_DNA"/>
</dbReference>
<feature type="signal peptide" evidence="2">
    <location>
        <begin position="1"/>
        <end position="20"/>
    </location>
</feature>
<name>A0A512JN60_9HYPH</name>
<comment type="caution">
    <text evidence="3">The sequence shown here is derived from an EMBL/GenBank/DDBJ whole genome shotgun (WGS) entry which is preliminary data.</text>
</comment>
<keyword evidence="4" id="KW-1185">Reference proteome</keyword>
<evidence type="ECO:0000313" key="4">
    <source>
        <dbReference type="Proteomes" id="UP000321750"/>
    </source>
</evidence>
<keyword evidence="2" id="KW-0732">Signal</keyword>
<evidence type="ECO:0000256" key="2">
    <source>
        <dbReference type="SAM" id="SignalP"/>
    </source>
</evidence>
<gene>
    <name evidence="3" type="ORF">MGN01_32360</name>
</gene>
<dbReference type="AlphaFoldDB" id="A0A512JN60"/>
<accession>A0A512JN60</accession>
<feature type="region of interest" description="Disordered" evidence="1">
    <location>
        <begin position="123"/>
        <end position="151"/>
    </location>
</feature>
<evidence type="ECO:0008006" key="5">
    <source>
        <dbReference type="Google" id="ProtNLM"/>
    </source>
</evidence>
<dbReference type="Proteomes" id="UP000321750">
    <property type="component" value="Unassembled WGS sequence"/>
</dbReference>
<reference evidence="3 4" key="1">
    <citation type="submission" date="2019-07" db="EMBL/GenBank/DDBJ databases">
        <title>Whole genome shotgun sequence of Methylobacterium gnaphalii NBRC 107716.</title>
        <authorList>
            <person name="Hosoyama A."/>
            <person name="Uohara A."/>
            <person name="Ohji S."/>
            <person name="Ichikawa N."/>
        </authorList>
    </citation>
    <scope>NUCLEOTIDE SEQUENCE [LARGE SCALE GENOMIC DNA]</scope>
    <source>
        <strain evidence="3 4">NBRC 107716</strain>
    </source>
</reference>
<organism evidence="3 4">
    <name type="scientific">Methylobacterium gnaphalii</name>
    <dbReference type="NCBI Taxonomy" id="1010610"/>
    <lineage>
        <taxon>Bacteria</taxon>
        <taxon>Pseudomonadati</taxon>
        <taxon>Pseudomonadota</taxon>
        <taxon>Alphaproteobacteria</taxon>
        <taxon>Hyphomicrobiales</taxon>
        <taxon>Methylobacteriaceae</taxon>
        <taxon>Methylobacterium</taxon>
    </lineage>
</organism>
<evidence type="ECO:0000256" key="1">
    <source>
        <dbReference type="SAM" id="MobiDB-lite"/>
    </source>
</evidence>
<dbReference type="RefSeq" id="WP_147047827.1">
    <property type="nucleotide sequence ID" value="NZ_BJZV01000018.1"/>
</dbReference>
<proteinExistence type="predicted"/>
<feature type="chain" id="PRO_5022066101" description="Lipoprotein" evidence="2">
    <location>
        <begin position="21"/>
        <end position="151"/>
    </location>
</feature>